<reference evidence="2 3" key="2">
    <citation type="journal article" date="2017" name="Front. Plant Sci.">
        <title>Gene Classification and Mining of Molecular Markers Useful in Red Clover (Trifolium pratense) Breeding.</title>
        <authorList>
            <person name="Istvanek J."/>
            <person name="Dluhosova J."/>
            <person name="Dluhos P."/>
            <person name="Patkova L."/>
            <person name="Nedelnik J."/>
            <person name="Repkova J."/>
        </authorList>
    </citation>
    <scope>NUCLEOTIDE SEQUENCE [LARGE SCALE GENOMIC DNA]</scope>
    <source>
        <strain evidence="3">cv. Tatra</strain>
        <tissue evidence="2">Young leaves</tissue>
    </source>
</reference>
<organism evidence="2 3">
    <name type="scientific">Trifolium pratense</name>
    <name type="common">Red clover</name>
    <dbReference type="NCBI Taxonomy" id="57577"/>
    <lineage>
        <taxon>Eukaryota</taxon>
        <taxon>Viridiplantae</taxon>
        <taxon>Streptophyta</taxon>
        <taxon>Embryophyta</taxon>
        <taxon>Tracheophyta</taxon>
        <taxon>Spermatophyta</taxon>
        <taxon>Magnoliopsida</taxon>
        <taxon>eudicotyledons</taxon>
        <taxon>Gunneridae</taxon>
        <taxon>Pentapetalae</taxon>
        <taxon>rosids</taxon>
        <taxon>fabids</taxon>
        <taxon>Fabales</taxon>
        <taxon>Fabaceae</taxon>
        <taxon>Papilionoideae</taxon>
        <taxon>50 kb inversion clade</taxon>
        <taxon>NPAAA clade</taxon>
        <taxon>Hologalegina</taxon>
        <taxon>IRL clade</taxon>
        <taxon>Trifolieae</taxon>
        <taxon>Trifolium</taxon>
    </lineage>
</organism>
<dbReference type="PANTHER" id="PTHR47723">
    <property type="entry name" value="OS05G0353850 PROTEIN"/>
    <property type="match status" value="1"/>
</dbReference>
<dbReference type="Pfam" id="PF13456">
    <property type="entry name" value="RVT_3"/>
    <property type="match status" value="1"/>
</dbReference>
<dbReference type="InterPro" id="IPR044730">
    <property type="entry name" value="RNase_H-like_dom_plant"/>
</dbReference>
<name>A0A2K3PNQ0_TRIPR</name>
<dbReference type="GO" id="GO:0003676">
    <property type="term" value="F:nucleic acid binding"/>
    <property type="evidence" value="ECO:0007669"/>
    <property type="project" value="InterPro"/>
</dbReference>
<dbReference type="AlphaFoldDB" id="A0A2K3PNQ0"/>
<dbReference type="PANTHER" id="PTHR47723:SF19">
    <property type="entry name" value="POLYNUCLEOTIDYL TRANSFERASE, RIBONUCLEASE H-LIKE SUPERFAMILY PROTEIN"/>
    <property type="match status" value="1"/>
</dbReference>
<proteinExistence type="predicted"/>
<dbReference type="Proteomes" id="UP000236291">
    <property type="component" value="Unassembled WGS sequence"/>
</dbReference>
<gene>
    <name evidence="2" type="ORF">L195_g013646</name>
</gene>
<dbReference type="InterPro" id="IPR053151">
    <property type="entry name" value="RNase_H-like"/>
</dbReference>
<evidence type="ECO:0000313" key="2">
    <source>
        <dbReference type="EMBL" id="PNY16915.1"/>
    </source>
</evidence>
<dbReference type="GO" id="GO:0004523">
    <property type="term" value="F:RNA-DNA hybrid ribonuclease activity"/>
    <property type="evidence" value="ECO:0007669"/>
    <property type="project" value="InterPro"/>
</dbReference>
<sequence length="104" mass="11964">MDIGGCGGLFRDSDGRWLKRNIQRIGACDILLAEMWGMYTRMNMAQRQSFTHLIVESDFKLMIDMVAGNYKLNINISTLIRRIRELIPTCNVKFISSTFGVKEK</sequence>
<dbReference type="CDD" id="cd06222">
    <property type="entry name" value="RNase_H_like"/>
    <property type="match status" value="1"/>
</dbReference>
<evidence type="ECO:0000259" key="1">
    <source>
        <dbReference type="Pfam" id="PF13456"/>
    </source>
</evidence>
<dbReference type="EMBL" id="ASHM01008917">
    <property type="protein sequence ID" value="PNY16915.1"/>
    <property type="molecule type" value="Genomic_DNA"/>
</dbReference>
<dbReference type="InterPro" id="IPR002156">
    <property type="entry name" value="RNaseH_domain"/>
</dbReference>
<dbReference type="InterPro" id="IPR036397">
    <property type="entry name" value="RNaseH_sf"/>
</dbReference>
<feature type="domain" description="RNase H type-1" evidence="1">
    <location>
        <begin position="3"/>
        <end position="89"/>
    </location>
</feature>
<dbReference type="Gene3D" id="3.30.420.10">
    <property type="entry name" value="Ribonuclease H-like superfamily/Ribonuclease H"/>
    <property type="match status" value="1"/>
</dbReference>
<dbReference type="SUPFAM" id="SSF53098">
    <property type="entry name" value="Ribonuclease H-like"/>
    <property type="match status" value="1"/>
</dbReference>
<comment type="caution">
    <text evidence="2">The sequence shown here is derived from an EMBL/GenBank/DDBJ whole genome shotgun (WGS) entry which is preliminary data.</text>
</comment>
<accession>A0A2K3PNQ0</accession>
<protein>
    <submittedName>
        <fullName evidence="2">Ribonuclease H</fullName>
    </submittedName>
</protein>
<dbReference type="InterPro" id="IPR012337">
    <property type="entry name" value="RNaseH-like_sf"/>
</dbReference>
<evidence type="ECO:0000313" key="3">
    <source>
        <dbReference type="Proteomes" id="UP000236291"/>
    </source>
</evidence>
<reference evidence="2 3" key="1">
    <citation type="journal article" date="2014" name="Am. J. Bot.">
        <title>Genome assembly and annotation for red clover (Trifolium pratense; Fabaceae).</title>
        <authorList>
            <person name="Istvanek J."/>
            <person name="Jaros M."/>
            <person name="Krenek A."/>
            <person name="Repkova J."/>
        </authorList>
    </citation>
    <scope>NUCLEOTIDE SEQUENCE [LARGE SCALE GENOMIC DNA]</scope>
    <source>
        <strain evidence="3">cv. Tatra</strain>
        <tissue evidence="2">Young leaves</tissue>
    </source>
</reference>